<dbReference type="GO" id="GO:0005783">
    <property type="term" value="C:endoplasmic reticulum"/>
    <property type="evidence" value="ECO:0007669"/>
    <property type="project" value="UniProtKB-ARBA"/>
</dbReference>
<dbReference type="EMBL" id="JAQQBR010000006">
    <property type="protein sequence ID" value="KAK0174365.1"/>
    <property type="molecule type" value="Genomic_DNA"/>
</dbReference>
<comment type="caution">
    <text evidence="8">The sequence shown here is derived from an EMBL/GenBank/DDBJ whole genome shotgun (WGS) entry which is preliminary data.</text>
</comment>
<reference evidence="8" key="2">
    <citation type="submission" date="2023-03" db="EMBL/GenBank/DDBJ databases">
        <authorList>
            <person name="Inwood S.N."/>
            <person name="Skelly J.G."/>
            <person name="Guhlin J."/>
            <person name="Harrop T.W.R."/>
            <person name="Goldson S.G."/>
            <person name="Dearden P.K."/>
        </authorList>
    </citation>
    <scope>NUCLEOTIDE SEQUENCE</scope>
    <source>
        <strain evidence="8">Lincoln</strain>
        <tissue evidence="8">Whole body</tissue>
    </source>
</reference>
<gene>
    <name evidence="8" type="ORF">PV327_010142</name>
</gene>
<feature type="transmembrane region" description="Helical" evidence="6">
    <location>
        <begin position="173"/>
        <end position="191"/>
    </location>
</feature>
<organism evidence="8 9">
    <name type="scientific">Microctonus hyperodae</name>
    <name type="common">Parasitoid wasp</name>
    <dbReference type="NCBI Taxonomy" id="165561"/>
    <lineage>
        <taxon>Eukaryota</taxon>
        <taxon>Metazoa</taxon>
        <taxon>Ecdysozoa</taxon>
        <taxon>Arthropoda</taxon>
        <taxon>Hexapoda</taxon>
        <taxon>Insecta</taxon>
        <taxon>Pterygota</taxon>
        <taxon>Neoptera</taxon>
        <taxon>Endopterygota</taxon>
        <taxon>Hymenoptera</taxon>
        <taxon>Apocrita</taxon>
        <taxon>Ichneumonoidea</taxon>
        <taxon>Braconidae</taxon>
        <taxon>Euphorinae</taxon>
        <taxon>Microctonus</taxon>
    </lineage>
</organism>
<dbReference type="GO" id="GO:0016020">
    <property type="term" value="C:membrane"/>
    <property type="evidence" value="ECO:0007669"/>
    <property type="project" value="UniProtKB-SubCell"/>
</dbReference>
<dbReference type="Pfam" id="PF24456">
    <property type="entry name" value="RHD_RETREG1-3"/>
    <property type="match status" value="1"/>
</dbReference>
<dbReference type="Proteomes" id="UP001168972">
    <property type="component" value="Unassembled WGS sequence"/>
</dbReference>
<evidence type="ECO:0000313" key="9">
    <source>
        <dbReference type="Proteomes" id="UP001168972"/>
    </source>
</evidence>
<keyword evidence="4 6" id="KW-0472">Membrane</keyword>
<name>A0AA39FRW7_MICHY</name>
<keyword evidence="2 6" id="KW-0812">Transmembrane</keyword>
<evidence type="ECO:0000256" key="3">
    <source>
        <dbReference type="ARBA" id="ARBA00022989"/>
    </source>
</evidence>
<protein>
    <recommendedName>
        <fullName evidence="7">RETREG1-3/ARL6IP-like N-terminal reticulon-homology domain-containing protein</fullName>
    </recommendedName>
</protein>
<dbReference type="InterPro" id="IPR057282">
    <property type="entry name" value="RETREG1-3-like_RHD"/>
</dbReference>
<evidence type="ECO:0000256" key="2">
    <source>
        <dbReference type="ARBA" id="ARBA00022692"/>
    </source>
</evidence>
<dbReference type="PANTHER" id="PTHR20952:SF4">
    <property type="entry name" value="RETICULOPHAGY REGULATOR 2"/>
    <property type="match status" value="1"/>
</dbReference>
<reference evidence="8" key="1">
    <citation type="journal article" date="2023" name="bioRxiv">
        <title>Scaffold-level genome assemblies of two parasitoid biocontrol wasps reveal the parthenogenesis mechanism and an associated novel virus.</title>
        <authorList>
            <person name="Inwood S."/>
            <person name="Skelly J."/>
            <person name="Guhlin J."/>
            <person name="Harrop T."/>
            <person name="Goldson S."/>
            <person name="Dearden P."/>
        </authorList>
    </citation>
    <scope>NUCLEOTIDE SEQUENCE</scope>
    <source>
        <strain evidence="8">Lincoln</strain>
        <tissue evidence="8">Whole body</tissue>
    </source>
</reference>
<proteinExistence type="predicted"/>
<dbReference type="PANTHER" id="PTHR20952">
    <property type="entry name" value="ADP-RIBOSYLATION-LIKE FACTOR 6-INTERACTING PROTEIN"/>
    <property type="match status" value="1"/>
</dbReference>
<feature type="region of interest" description="Disordered" evidence="5">
    <location>
        <begin position="225"/>
        <end position="264"/>
    </location>
</feature>
<comment type="subcellular location">
    <subcellularLocation>
        <location evidence="1">Membrane</location>
        <topology evidence="1">Multi-pass membrane protein</topology>
    </subcellularLocation>
</comment>
<evidence type="ECO:0000259" key="7">
    <source>
        <dbReference type="Pfam" id="PF24456"/>
    </source>
</evidence>
<keyword evidence="9" id="KW-1185">Reference proteome</keyword>
<evidence type="ECO:0000256" key="5">
    <source>
        <dbReference type="SAM" id="MobiDB-lite"/>
    </source>
</evidence>
<accession>A0AA39FRW7</accession>
<sequence>MYETMEYLPKIVGFFRLMRQSGRINDDNFQYFVTENYNKSQNLRTSKKLCTVIESILLWENPVNSITVMVVFNMLFWSIVVLEVRGIAAASSAALVVVLGQSTLEARVKNEYNASNSTASQTKTLQIRYILRKAKNNFERVKSLRQDRPSTFCSGMCTLSIILWLIGRTINGVLITYIICMSILLGPVLLFKIPKSVFLIKEWDSEIDEFLPAVTDDSLKILKRAGDMGDRSPTPPSESSDNQIDPFNDNEFIESKMPSHDDGSTDGLDIFELELSYGESDVNCSKIQNAHFEENSSSEEEVELQLESKDLASNSDDDESDFEIIDGKETSNFGNI</sequence>
<feature type="domain" description="RETREG1-3/ARL6IP-like N-terminal reticulon-homology" evidence="7">
    <location>
        <begin position="48"/>
        <end position="190"/>
    </location>
</feature>
<feature type="compositionally biased region" description="Basic and acidic residues" evidence="5">
    <location>
        <begin position="253"/>
        <end position="263"/>
    </location>
</feature>
<dbReference type="InterPro" id="IPR052114">
    <property type="entry name" value="ER_autophagy_membrane_reg"/>
</dbReference>
<evidence type="ECO:0000256" key="4">
    <source>
        <dbReference type="ARBA" id="ARBA00023136"/>
    </source>
</evidence>
<evidence type="ECO:0000256" key="6">
    <source>
        <dbReference type="SAM" id="Phobius"/>
    </source>
</evidence>
<keyword evidence="3 6" id="KW-1133">Transmembrane helix</keyword>
<dbReference type="AlphaFoldDB" id="A0AA39FRW7"/>
<feature type="compositionally biased region" description="Acidic residues" evidence="5">
    <location>
        <begin position="315"/>
        <end position="324"/>
    </location>
</feature>
<evidence type="ECO:0000313" key="8">
    <source>
        <dbReference type="EMBL" id="KAK0174365.1"/>
    </source>
</evidence>
<evidence type="ECO:0000256" key="1">
    <source>
        <dbReference type="ARBA" id="ARBA00004141"/>
    </source>
</evidence>
<feature type="region of interest" description="Disordered" evidence="5">
    <location>
        <begin position="292"/>
        <end position="336"/>
    </location>
</feature>